<feature type="chain" id="PRO_5029741240" evidence="1">
    <location>
        <begin position="24"/>
        <end position="279"/>
    </location>
</feature>
<keyword evidence="1" id="KW-0732">Signal</keyword>
<dbReference type="Pfam" id="PF00756">
    <property type="entry name" value="Esterase"/>
    <property type="match status" value="1"/>
</dbReference>
<protein>
    <submittedName>
        <fullName evidence="2">Esterase family protein</fullName>
    </submittedName>
</protein>
<evidence type="ECO:0000313" key="3">
    <source>
        <dbReference type="Proteomes" id="UP000451233"/>
    </source>
</evidence>
<dbReference type="Gene3D" id="3.40.50.1820">
    <property type="entry name" value="alpha/beta hydrolase"/>
    <property type="match status" value="1"/>
</dbReference>
<dbReference type="PANTHER" id="PTHR48098:SF1">
    <property type="entry name" value="DIACYLGLYCEROL ACYLTRANSFERASE_MYCOLYLTRANSFERASE AG85A"/>
    <property type="match status" value="1"/>
</dbReference>
<dbReference type="SUPFAM" id="SSF53474">
    <property type="entry name" value="alpha/beta-Hydrolases"/>
    <property type="match status" value="1"/>
</dbReference>
<sequence length="279" mass="31739">MRTCLRAIPALLIAFVFSGQLHAATVDTVKTFSAAMNKEIKAVVITPDSYKKKESKDIRYPVVYLLHGAGGHQDDWIKKVPELKEMADRYNLLIVCPDGNVTSWYFDSPVDPAWKYETYVAAELVKWTDEHYRTIADRKGRAITGLSMGGHGGMYLSFRHQDVYGAGGSMSGGVDFRPFPKNWDIAKRLGAYADVPERWDENTAVNLIGLLKPGSLSLIIDCGTDDFFFKVNNEFHAKLLENKIQHDYIVRPGGHTWEYWRNAVDYQLLFMSHYFKSKN</sequence>
<evidence type="ECO:0000256" key="1">
    <source>
        <dbReference type="SAM" id="SignalP"/>
    </source>
</evidence>
<dbReference type="RefSeq" id="WP_160905542.1">
    <property type="nucleotide sequence ID" value="NZ_WVHS01000001.1"/>
</dbReference>
<name>A0A7K1XUY4_9SPHI</name>
<organism evidence="2 3">
    <name type="scientific">Hufsiella ginkgonis</name>
    <dbReference type="NCBI Taxonomy" id="2695274"/>
    <lineage>
        <taxon>Bacteria</taxon>
        <taxon>Pseudomonadati</taxon>
        <taxon>Bacteroidota</taxon>
        <taxon>Sphingobacteriia</taxon>
        <taxon>Sphingobacteriales</taxon>
        <taxon>Sphingobacteriaceae</taxon>
        <taxon>Hufsiella</taxon>
    </lineage>
</organism>
<keyword evidence="3" id="KW-1185">Reference proteome</keyword>
<accession>A0A7K1XUY4</accession>
<reference evidence="2 3" key="1">
    <citation type="submission" date="2019-11" db="EMBL/GenBank/DDBJ databases">
        <title>Pedobacter sp. HMF7056 Genome sequencing and assembly.</title>
        <authorList>
            <person name="Kang H."/>
            <person name="Kim H."/>
            <person name="Joh K."/>
        </authorList>
    </citation>
    <scope>NUCLEOTIDE SEQUENCE [LARGE SCALE GENOMIC DNA]</scope>
    <source>
        <strain evidence="2 3">HMF7056</strain>
    </source>
</reference>
<dbReference type="AlphaFoldDB" id="A0A7K1XUY4"/>
<dbReference type="Proteomes" id="UP000451233">
    <property type="component" value="Unassembled WGS sequence"/>
</dbReference>
<proteinExistence type="predicted"/>
<comment type="caution">
    <text evidence="2">The sequence shown here is derived from an EMBL/GenBank/DDBJ whole genome shotgun (WGS) entry which is preliminary data.</text>
</comment>
<evidence type="ECO:0000313" key="2">
    <source>
        <dbReference type="EMBL" id="MXV14579.1"/>
    </source>
</evidence>
<dbReference type="EMBL" id="WVHS01000001">
    <property type="protein sequence ID" value="MXV14579.1"/>
    <property type="molecule type" value="Genomic_DNA"/>
</dbReference>
<dbReference type="PANTHER" id="PTHR48098">
    <property type="entry name" value="ENTEROCHELIN ESTERASE-RELATED"/>
    <property type="match status" value="1"/>
</dbReference>
<dbReference type="InterPro" id="IPR000801">
    <property type="entry name" value="Esterase-like"/>
</dbReference>
<dbReference type="GO" id="GO:0016747">
    <property type="term" value="F:acyltransferase activity, transferring groups other than amino-acyl groups"/>
    <property type="evidence" value="ECO:0007669"/>
    <property type="project" value="TreeGrafter"/>
</dbReference>
<gene>
    <name evidence="2" type="ORF">GS398_04665</name>
</gene>
<feature type="signal peptide" evidence="1">
    <location>
        <begin position="1"/>
        <end position="23"/>
    </location>
</feature>
<dbReference type="InterPro" id="IPR050583">
    <property type="entry name" value="Mycobacterial_A85_antigen"/>
</dbReference>
<dbReference type="InterPro" id="IPR029058">
    <property type="entry name" value="AB_hydrolase_fold"/>
</dbReference>